<name>A0ACB6RUQ7_9PLEO</name>
<reference evidence="1" key="1">
    <citation type="journal article" date="2020" name="Stud. Mycol.">
        <title>101 Dothideomycetes genomes: a test case for predicting lifestyles and emergence of pathogens.</title>
        <authorList>
            <person name="Haridas S."/>
            <person name="Albert R."/>
            <person name="Binder M."/>
            <person name="Bloem J."/>
            <person name="Labutti K."/>
            <person name="Salamov A."/>
            <person name="Andreopoulos B."/>
            <person name="Baker S."/>
            <person name="Barry K."/>
            <person name="Bills G."/>
            <person name="Bluhm B."/>
            <person name="Cannon C."/>
            <person name="Castanera R."/>
            <person name="Culley D."/>
            <person name="Daum C."/>
            <person name="Ezra D."/>
            <person name="Gonzalez J."/>
            <person name="Henrissat B."/>
            <person name="Kuo A."/>
            <person name="Liang C."/>
            <person name="Lipzen A."/>
            <person name="Lutzoni F."/>
            <person name="Magnuson J."/>
            <person name="Mondo S."/>
            <person name="Nolan M."/>
            <person name="Ohm R."/>
            <person name="Pangilinan J."/>
            <person name="Park H.-J."/>
            <person name="Ramirez L."/>
            <person name="Alfaro M."/>
            <person name="Sun H."/>
            <person name="Tritt A."/>
            <person name="Yoshinaga Y."/>
            <person name="Zwiers L.-H."/>
            <person name="Turgeon B."/>
            <person name="Goodwin S."/>
            <person name="Spatafora J."/>
            <person name="Crous P."/>
            <person name="Grigoriev I."/>
        </authorList>
    </citation>
    <scope>NUCLEOTIDE SEQUENCE</scope>
    <source>
        <strain evidence="1">CBS 525.71</strain>
    </source>
</reference>
<accession>A0ACB6RUQ7</accession>
<comment type="caution">
    <text evidence="1">The sequence shown here is derived from an EMBL/GenBank/DDBJ whole genome shotgun (WGS) entry which is preliminary data.</text>
</comment>
<dbReference type="Proteomes" id="UP000799754">
    <property type="component" value="Unassembled WGS sequence"/>
</dbReference>
<evidence type="ECO:0000313" key="1">
    <source>
        <dbReference type="EMBL" id="KAF2625442.1"/>
    </source>
</evidence>
<keyword evidence="2" id="KW-1185">Reference proteome</keyword>
<gene>
    <name evidence="1" type="ORF">BU25DRAFT_412492</name>
</gene>
<proteinExistence type="predicted"/>
<dbReference type="EMBL" id="MU006725">
    <property type="protein sequence ID" value="KAF2625442.1"/>
    <property type="molecule type" value="Genomic_DNA"/>
</dbReference>
<organism evidence="1 2">
    <name type="scientific">Macroventuria anomochaeta</name>
    <dbReference type="NCBI Taxonomy" id="301207"/>
    <lineage>
        <taxon>Eukaryota</taxon>
        <taxon>Fungi</taxon>
        <taxon>Dikarya</taxon>
        <taxon>Ascomycota</taxon>
        <taxon>Pezizomycotina</taxon>
        <taxon>Dothideomycetes</taxon>
        <taxon>Pleosporomycetidae</taxon>
        <taxon>Pleosporales</taxon>
        <taxon>Pleosporineae</taxon>
        <taxon>Didymellaceae</taxon>
        <taxon>Macroventuria</taxon>
    </lineage>
</organism>
<protein>
    <submittedName>
        <fullName evidence="1">Uncharacterized protein</fullName>
    </submittedName>
</protein>
<evidence type="ECO:0000313" key="2">
    <source>
        <dbReference type="Proteomes" id="UP000799754"/>
    </source>
</evidence>
<sequence>MLSFYFGKPILCPVASKYVNTAENPESHSVIVKVEDSRDILPKLPDLIPNHYSTSIHSQRVFCGIISPFLLVFWLCWAIPPMSTTLGTTTHATSKHGLDLQREALINNSKHWLKQPDHLDLRYRLLGTTTRHGRLQHRGHFSTMDLNANNINE</sequence>